<reference evidence="1 2" key="1">
    <citation type="submission" date="2023-07" db="EMBL/GenBank/DDBJ databases">
        <title>Sequencing the genomes of 1000 actinobacteria strains.</title>
        <authorList>
            <person name="Klenk H.-P."/>
        </authorList>
    </citation>
    <scope>NUCLEOTIDE SEQUENCE [LARGE SCALE GENOMIC DNA]</scope>
    <source>
        <strain evidence="1 2">DSM 44109</strain>
    </source>
</reference>
<protein>
    <recommendedName>
        <fullName evidence="3">Glycoside hydrolase family 5 domain-containing protein</fullName>
    </recommendedName>
</protein>
<dbReference type="EMBL" id="JAUSRB010000002">
    <property type="protein sequence ID" value="MDP9863207.1"/>
    <property type="molecule type" value="Genomic_DNA"/>
</dbReference>
<dbReference type="SUPFAM" id="SSF51445">
    <property type="entry name" value="(Trans)glycosidases"/>
    <property type="match status" value="1"/>
</dbReference>
<dbReference type="Gene3D" id="3.20.20.80">
    <property type="entry name" value="Glycosidases"/>
    <property type="match status" value="1"/>
</dbReference>
<proteinExistence type="predicted"/>
<dbReference type="RefSeq" id="WP_306859910.1">
    <property type="nucleotide sequence ID" value="NZ_JAUSRB010000002.1"/>
</dbReference>
<accession>A0ABT9R1W1</accession>
<evidence type="ECO:0000313" key="1">
    <source>
        <dbReference type="EMBL" id="MDP9863207.1"/>
    </source>
</evidence>
<sequence>MLSGGRWTANGAADVAAVVSLCKQNKLICVLENHDTTGYGEQGGAYTLDQAVDYWLSVKSAAPGSSI</sequence>
<organism evidence="1 2">
    <name type="scientific">Streptosporangium brasiliense</name>
    <dbReference type="NCBI Taxonomy" id="47480"/>
    <lineage>
        <taxon>Bacteria</taxon>
        <taxon>Bacillati</taxon>
        <taxon>Actinomycetota</taxon>
        <taxon>Actinomycetes</taxon>
        <taxon>Streptosporangiales</taxon>
        <taxon>Streptosporangiaceae</taxon>
        <taxon>Streptosporangium</taxon>
    </lineage>
</organism>
<gene>
    <name evidence="1" type="ORF">J2S55_002473</name>
</gene>
<evidence type="ECO:0000313" key="2">
    <source>
        <dbReference type="Proteomes" id="UP001230426"/>
    </source>
</evidence>
<comment type="caution">
    <text evidence="1">The sequence shown here is derived from an EMBL/GenBank/DDBJ whole genome shotgun (WGS) entry which is preliminary data.</text>
</comment>
<name>A0ABT9R1W1_9ACTN</name>
<dbReference type="InterPro" id="IPR017853">
    <property type="entry name" value="GH"/>
</dbReference>
<keyword evidence="2" id="KW-1185">Reference proteome</keyword>
<evidence type="ECO:0008006" key="3">
    <source>
        <dbReference type="Google" id="ProtNLM"/>
    </source>
</evidence>
<dbReference type="Proteomes" id="UP001230426">
    <property type="component" value="Unassembled WGS sequence"/>
</dbReference>